<comment type="cofactor">
    <cofactor evidence="9">
        <name>Zn(2+)</name>
        <dbReference type="ChEBI" id="CHEBI:29105"/>
    </cofactor>
    <text evidence="9">Binds 1 zinc ion per subunit.</text>
</comment>
<evidence type="ECO:0000256" key="2">
    <source>
        <dbReference type="ARBA" id="ARBA00022670"/>
    </source>
</evidence>
<organism evidence="12 13">
    <name type="scientific">Olleya namhaensis</name>
    <dbReference type="NCBI Taxonomy" id="1144750"/>
    <lineage>
        <taxon>Bacteria</taxon>
        <taxon>Pseudomonadati</taxon>
        <taxon>Bacteroidota</taxon>
        <taxon>Flavobacteriia</taxon>
        <taxon>Flavobacteriales</taxon>
        <taxon>Flavobacteriaceae</taxon>
    </lineage>
</organism>
<protein>
    <recommendedName>
        <fullName evidence="9 10">D-alanyl-D-alanine dipeptidase</fullName>
        <shortName evidence="9 10">D-Ala-D-Ala dipeptidase</shortName>
        <ecNumber evidence="9 10">3.4.13.22</ecNumber>
    </recommendedName>
</protein>
<gene>
    <name evidence="12" type="ORF">SAMN05443431_10413</name>
</gene>
<comment type="catalytic activity">
    <reaction evidence="1 9 10">
        <text>D-alanyl-D-alanine + H2O = 2 D-alanine</text>
        <dbReference type="Rhea" id="RHEA:20661"/>
        <dbReference type="ChEBI" id="CHEBI:15377"/>
        <dbReference type="ChEBI" id="CHEBI:57416"/>
        <dbReference type="ChEBI" id="CHEBI:57822"/>
        <dbReference type="EC" id="3.4.13.22"/>
    </reaction>
</comment>
<evidence type="ECO:0000256" key="9">
    <source>
        <dbReference type="HAMAP-Rule" id="MF_01924"/>
    </source>
</evidence>
<keyword evidence="6 9" id="KW-0224">Dipeptidase</keyword>
<dbReference type="RefSeq" id="WP_090838993.1">
    <property type="nucleotide sequence ID" value="NZ_FORM01000004.1"/>
</dbReference>
<dbReference type="CDD" id="cd14817">
    <property type="entry name" value="D-Ala-D-Ala_dipeptidase_VanX"/>
    <property type="match status" value="1"/>
</dbReference>
<dbReference type="AlphaFoldDB" id="A0A1I3N4T8"/>
<dbReference type="EC" id="3.4.13.22" evidence="9 10"/>
<evidence type="ECO:0000256" key="1">
    <source>
        <dbReference type="ARBA" id="ARBA00001362"/>
    </source>
</evidence>
<dbReference type="HAMAP" id="MF_01924">
    <property type="entry name" value="A_A_dipeptidase"/>
    <property type="match status" value="1"/>
</dbReference>
<feature type="chain" id="PRO_5011572472" description="D-alanyl-D-alanine dipeptidase" evidence="11">
    <location>
        <begin position="19"/>
        <end position="221"/>
    </location>
</feature>
<dbReference type="GO" id="GO:0006508">
    <property type="term" value="P:proteolysis"/>
    <property type="evidence" value="ECO:0007669"/>
    <property type="project" value="UniProtKB-KW"/>
</dbReference>
<dbReference type="STRING" id="1144750.SAMN05443431_10413"/>
<keyword evidence="5 9" id="KW-0862">Zinc</keyword>
<dbReference type="GO" id="GO:0160237">
    <property type="term" value="F:D-Ala-D-Ala dipeptidase activity"/>
    <property type="evidence" value="ECO:0007669"/>
    <property type="project" value="UniProtKB-EC"/>
</dbReference>
<evidence type="ECO:0000256" key="5">
    <source>
        <dbReference type="ARBA" id="ARBA00022833"/>
    </source>
</evidence>
<feature type="signal peptide" evidence="11">
    <location>
        <begin position="1"/>
        <end position="18"/>
    </location>
</feature>
<keyword evidence="8 10" id="KW-0961">Cell wall biogenesis/degradation</keyword>
<dbReference type="GO" id="GO:0008270">
    <property type="term" value="F:zinc ion binding"/>
    <property type="evidence" value="ECO:0007669"/>
    <property type="project" value="UniProtKB-UniRule"/>
</dbReference>
<evidence type="ECO:0000256" key="4">
    <source>
        <dbReference type="ARBA" id="ARBA00022801"/>
    </source>
</evidence>
<dbReference type="Proteomes" id="UP000199559">
    <property type="component" value="Unassembled WGS sequence"/>
</dbReference>
<name>A0A1I3N4T8_9FLAO</name>
<evidence type="ECO:0000256" key="3">
    <source>
        <dbReference type="ARBA" id="ARBA00022723"/>
    </source>
</evidence>
<dbReference type="InterPro" id="IPR000755">
    <property type="entry name" value="A_A_dipeptidase"/>
</dbReference>
<sequence length="221" mass="25855">MKFTLALLLTFFTTICVAQLREGFVYAQNLIDDLAVELRYCNDDNFVGQQIDGYNKEVVIMTDLAAKALRKIQDTLKTQGLGIKIYDAYRPQRAVNHFVRWAKQINDTLQKEAYYPNVKKRNLFSQGYIASKSRHSSGSTLDLTIINLETGEELDMGTPYDFFGPESWVVNNKLTKKQQDNRQLLQHVMLTNGFRNYPKEWWHFTLRGEPYRNQYFDFPVE</sequence>
<dbReference type="Gene3D" id="3.30.1380.10">
    <property type="match status" value="1"/>
</dbReference>
<feature type="binding site" evidence="9">
    <location>
        <position position="203"/>
    </location>
    <ligand>
        <name>Zn(2+)</name>
        <dbReference type="ChEBI" id="CHEBI:29105"/>
        <note>catalytic</note>
    </ligand>
</feature>
<dbReference type="PANTHER" id="PTHR43126:SF1">
    <property type="entry name" value="D-ALANYL-D-ALANINE DIPEPTIDASE"/>
    <property type="match status" value="1"/>
</dbReference>
<dbReference type="GO" id="GO:0071555">
    <property type="term" value="P:cell wall organization"/>
    <property type="evidence" value="ECO:0007669"/>
    <property type="project" value="UniProtKB-KW"/>
</dbReference>
<keyword evidence="7 9" id="KW-0482">Metalloprotease</keyword>
<feature type="active site" description="Proton donor/acceptor" evidence="9">
    <location>
        <position position="200"/>
    </location>
</feature>
<keyword evidence="2 9" id="KW-0645">Protease</keyword>
<evidence type="ECO:0000313" key="13">
    <source>
        <dbReference type="Proteomes" id="UP000199559"/>
    </source>
</evidence>
<evidence type="ECO:0000256" key="7">
    <source>
        <dbReference type="ARBA" id="ARBA00023049"/>
    </source>
</evidence>
<evidence type="ECO:0000313" key="12">
    <source>
        <dbReference type="EMBL" id="SFJ04182.1"/>
    </source>
</evidence>
<dbReference type="PIRSF" id="PIRSF026671">
    <property type="entry name" value="AA_dipeptidase"/>
    <property type="match status" value="1"/>
</dbReference>
<reference evidence="13" key="1">
    <citation type="submission" date="2016-10" db="EMBL/GenBank/DDBJ databases">
        <authorList>
            <person name="Varghese N."/>
            <person name="Submissions S."/>
        </authorList>
    </citation>
    <scope>NUCLEOTIDE SEQUENCE [LARGE SCALE GENOMIC DNA]</scope>
    <source>
        <strain evidence="13">DSM 28881</strain>
    </source>
</reference>
<evidence type="ECO:0000256" key="8">
    <source>
        <dbReference type="ARBA" id="ARBA00023316"/>
    </source>
</evidence>
<dbReference type="Pfam" id="PF01427">
    <property type="entry name" value="Peptidase_M15"/>
    <property type="match status" value="1"/>
</dbReference>
<dbReference type="InterPro" id="IPR009045">
    <property type="entry name" value="Zn_M74/Hedgehog-like"/>
</dbReference>
<keyword evidence="3 9" id="KW-0479">Metal-binding</keyword>
<evidence type="ECO:0000256" key="10">
    <source>
        <dbReference type="PIRNR" id="PIRNR026671"/>
    </source>
</evidence>
<evidence type="ECO:0000256" key="11">
    <source>
        <dbReference type="SAM" id="SignalP"/>
    </source>
</evidence>
<feature type="site" description="Transition state stabilizer" evidence="9">
    <location>
        <position position="90"/>
    </location>
</feature>
<comment type="function">
    <text evidence="9 10">Catalyzes hydrolysis of the D-alanyl-D-alanine dipeptide.</text>
</comment>
<keyword evidence="11" id="KW-0732">Signal</keyword>
<feature type="binding site" evidence="9">
    <location>
        <position position="142"/>
    </location>
    <ligand>
        <name>Zn(2+)</name>
        <dbReference type="ChEBI" id="CHEBI:29105"/>
        <note>catalytic</note>
    </ligand>
</feature>
<keyword evidence="4 9" id="KW-0378">Hydrolase</keyword>
<comment type="similarity">
    <text evidence="9 10">Belongs to the peptidase M15D family.</text>
</comment>
<dbReference type="SUPFAM" id="SSF55166">
    <property type="entry name" value="Hedgehog/DD-peptidase"/>
    <property type="match status" value="1"/>
</dbReference>
<feature type="binding site" evidence="9">
    <location>
        <position position="135"/>
    </location>
    <ligand>
        <name>Zn(2+)</name>
        <dbReference type="ChEBI" id="CHEBI:29105"/>
        <note>catalytic</note>
    </ligand>
</feature>
<dbReference type="PANTHER" id="PTHR43126">
    <property type="entry name" value="D-ALANYL-D-ALANINE DIPEPTIDASE"/>
    <property type="match status" value="1"/>
</dbReference>
<dbReference type="GO" id="GO:0008237">
    <property type="term" value="F:metallopeptidase activity"/>
    <property type="evidence" value="ECO:0007669"/>
    <property type="project" value="UniProtKB-KW"/>
</dbReference>
<evidence type="ECO:0000256" key="6">
    <source>
        <dbReference type="ARBA" id="ARBA00022997"/>
    </source>
</evidence>
<proteinExistence type="inferred from homology"/>
<dbReference type="EMBL" id="FORM01000004">
    <property type="protein sequence ID" value="SFJ04182.1"/>
    <property type="molecule type" value="Genomic_DNA"/>
</dbReference>
<accession>A0A1I3N4T8</accession>
<keyword evidence="13" id="KW-1185">Reference proteome</keyword>